<dbReference type="EMBL" id="LT795057">
    <property type="protein sequence ID" value="SJX62188.1"/>
    <property type="molecule type" value="Genomic_DNA"/>
</dbReference>
<proteinExistence type="predicted"/>
<protein>
    <submittedName>
        <fullName evidence="2">Uncharacterized protein</fullName>
    </submittedName>
</protein>
<organism evidence="2 3">
    <name type="scientific">Sporisorium reilianum f. sp. reilianum</name>
    <dbReference type="NCBI Taxonomy" id="72559"/>
    <lineage>
        <taxon>Eukaryota</taxon>
        <taxon>Fungi</taxon>
        <taxon>Dikarya</taxon>
        <taxon>Basidiomycota</taxon>
        <taxon>Ustilaginomycotina</taxon>
        <taxon>Ustilaginomycetes</taxon>
        <taxon>Ustilaginales</taxon>
        <taxon>Ustilaginaceae</taxon>
        <taxon>Sporisorium</taxon>
    </lineage>
</organism>
<dbReference type="AlphaFoldDB" id="A0A2N8UBU4"/>
<sequence>MAKRPLKGITSGESKRRKTAALAAELGRTMPLPPNIGMPLQNTATSPAGPTIKKAVNKSIVSAPVADAARPSSRTIRSTASTPKKRTGHPLDNKTSSDAQALVTKDDDVGESVLATVRDEAFHNTSKLEDDSDAQADS</sequence>
<feature type="region of interest" description="Disordered" evidence="1">
    <location>
        <begin position="63"/>
        <end position="138"/>
    </location>
</feature>
<evidence type="ECO:0000256" key="1">
    <source>
        <dbReference type="SAM" id="MobiDB-lite"/>
    </source>
</evidence>
<evidence type="ECO:0000313" key="3">
    <source>
        <dbReference type="Proteomes" id="UP000239563"/>
    </source>
</evidence>
<feature type="compositionally biased region" description="Polar residues" evidence="1">
    <location>
        <begin position="72"/>
        <end position="82"/>
    </location>
</feature>
<accession>A0A2N8UBU4</accession>
<feature type="compositionally biased region" description="Basic and acidic residues" evidence="1">
    <location>
        <begin position="117"/>
        <end position="129"/>
    </location>
</feature>
<name>A0A2N8UBU4_9BASI</name>
<dbReference type="Proteomes" id="UP000239563">
    <property type="component" value="Chromosome IV"/>
</dbReference>
<gene>
    <name evidence="2" type="ORF">SRS1_21011</name>
</gene>
<reference evidence="2 3" key="1">
    <citation type="submission" date="2017-02" db="EMBL/GenBank/DDBJ databases">
        <authorList>
            <person name="Peterson S.W."/>
        </authorList>
    </citation>
    <scope>NUCLEOTIDE SEQUENCE [LARGE SCALE GENOMIC DNA]</scope>
    <source>
        <strain evidence="2 3">SRS1_H2-8</strain>
    </source>
</reference>
<evidence type="ECO:0000313" key="2">
    <source>
        <dbReference type="EMBL" id="SJX62188.1"/>
    </source>
</evidence>
<feature type="region of interest" description="Disordered" evidence="1">
    <location>
        <begin position="28"/>
        <end position="50"/>
    </location>
</feature>